<dbReference type="InterPro" id="IPR025047">
    <property type="entry name" value="DUF3986"/>
</dbReference>
<dbReference type="EMBL" id="CP147407">
    <property type="protein sequence ID" value="WXB97688.1"/>
    <property type="molecule type" value="Genomic_DNA"/>
</dbReference>
<dbReference type="RefSeq" id="WP_035405882.1">
    <property type="nucleotide sequence ID" value="NZ_CP147407.1"/>
</dbReference>
<dbReference type="Pfam" id="PF13143">
    <property type="entry name" value="DUF3986"/>
    <property type="match status" value="1"/>
</dbReference>
<protein>
    <submittedName>
        <fullName evidence="1">DUF3986 family protein</fullName>
    </submittedName>
</protein>
<dbReference type="Proteomes" id="UP001377337">
    <property type="component" value="Chromosome"/>
</dbReference>
<organism evidence="1 2">
    <name type="scientific">Metabacillus sediminis</name>
    <dbReference type="NCBI Taxonomy" id="3117746"/>
    <lineage>
        <taxon>Bacteria</taxon>
        <taxon>Bacillati</taxon>
        <taxon>Bacillota</taxon>
        <taxon>Bacilli</taxon>
        <taxon>Bacillales</taxon>
        <taxon>Bacillaceae</taxon>
        <taxon>Metabacillus</taxon>
    </lineage>
</organism>
<proteinExistence type="predicted"/>
<name>A0ABZ2NIW1_9BACI</name>
<keyword evidence="2" id="KW-1185">Reference proteome</keyword>
<gene>
    <name evidence="1" type="ORF">WCV65_04070</name>
</gene>
<evidence type="ECO:0000313" key="1">
    <source>
        <dbReference type="EMBL" id="WXB97688.1"/>
    </source>
</evidence>
<reference evidence="1 2" key="1">
    <citation type="submission" date="2024-02" db="EMBL/GenBank/DDBJ databases">
        <title>Seven novel Bacillus-like species.</title>
        <authorList>
            <person name="Liu G."/>
        </authorList>
    </citation>
    <scope>NUCLEOTIDE SEQUENCE [LARGE SCALE GENOMIC DNA]</scope>
    <source>
        <strain evidence="1 2">FJAT-52054</strain>
    </source>
</reference>
<accession>A0ABZ2NIW1</accession>
<sequence>MLYDDRYHLHLGYYKNGFDLEAIAYKRQSQEIWDIFFDFEQYDLKNPVQDSELSFEHFGTRIFSVEMKELDYDYGAKQFEQWLYSQKIVPN</sequence>
<evidence type="ECO:0000313" key="2">
    <source>
        <dbReference type="Proteomes" id="UP001377337"/>
    </source>
</evidence>